<dbReference type="EMBL" id="FOME01000004">
    <property type="protein sequence ID" value="SFD40574.1"/>
    <property type="molecule type" value="Genomic_DNA"/>
</dbReference>
<evidence type="ECO:0000313" key="7">
    <source>
        <dbReference type="EMBL" id="SFD40574.1"/>
    </source>
</evidence>
<dbReference type="Proteomes" id="UP000236729">
    <property type="component" value="Unassembled WGS sequence"/>
</dbReference>
<protein>
    <recommendedName>
        <fullName evidence="3">Carboxylic ester hydrolase</fullName>
        <ecNumber evidence="3">3.1.1.-</ecNumber>
    </recommendedName>
</protein>
<dbReference type="EC" id="3.1.1.-" evidence="3"/>
<evidence type="ECO:0000256" key="1">
    <source>
        <dbReference type="ARBA" id="ARBA00005964"/>
    </source>
</evidence>
<comment type="similarity">
    <text evidence="1 3">Belongs to the type-B carboxylesterase/lipase family.</text>
</comment>
<dbReference type="PROSITE" id="PS51257">
    <property type="entry name" value="PROKAR_LIPOPROTEIN"/>
    <property type="match status" value="1"/>
</dbReference>
<dbReference type="InterPro" id="IPR029058">
    <property type="entry name" value="AB_hydrolase_fold"/>
</dbReference>
<evidence type="ECO:0000256" key="3">
    <source>
        <dbReference type="RuleBase" id="RU361235"/>
    </source>
</evidence>
<keyword evidence="8" id="KW-1185">Reference proteome</keyword>
<reference evidence="8 9" key="2">
    <citation type="submission" date="2016-10" db="EMBL/GenBank/DDBJ databases">
        <authorList>
            <person name="Varghese N."/>
            <person name="Submissions S."/>
        </authorList>
    </citation>
    <scope>NUCLEOTIDE SEQUENCE [LARGE SCALE GENOMIC DNA]</scope>
    <source>
        <strain evidence="9">ATCC 20501</strain>
        <strain evidence="7 8">CGMCC 4.3529</strain>
    </source>
</reference>
<dbReference type="SMR" id="A0A1H6E6D8"/>
<evidence type="ECO:0000256" key="4">
    <source>
        <dbReference type="SAM" id="MobiDB-lite"/>
    </source>
</evidence>
<dbReference type="RefSeq" id="WP_093351619.1">
    <property type="nucleotide sequence ID" value="NZ_FNVB01000009.1"/>
</dbReference>
<dbReference type="GO" id="GO:0016787">
    <property type="term" value="F:hydrolase activity"/>
    <property type="evidence" value="ECO:0007669"/>
    <property type="project" value="UniProtKB-KW"/>
</dbReference>
<feature type="domain" description="Carboxylesterase type B" evidence="5">
    <location>
        <begin position="32"/>
        <end position="488"/>
    </location>
</feature>
<name>A0A1H6E6D8_9PSEU</name>
<evidence type="ECO:0000313" key="6">
    <source>
        <dbReference type="EMBL" id="SEG92831.1"/>
    </source>
</evidence>
<evidence type="ECO:0000313" key="9">
    <source>
        <dbReference type="Proteomes" id="UP000236729"/>
    </source>
</evidence>
<dbReference type="EMBL" id="FNVB01000009">
    <property type="protein sequence ID" value="SEG92831.1"/>
    <property type="molecule type" value="Genomic_DNA"/>
</dbReference>
<feature type="chain" id="PRO_5028558358" description="Carboxylic ester hydrolase" evidence="3">
    <location>
        <begin position="25"/>
        <end position="520"/>
    </location>
</feature>
<dbReference type="SUPFAM" id="SSF53474">
    <property type="entry name" value="alpha/beta-Hydrolases"/>
    <property type="match status" value="1"/>
</dbReference>
<evidence type="ECO:0000259" key="5">
    <source>
        <dbReference type="Pfam" id="PF00135"/>
    </source>
</evidence>
<accession>A0A1I1S1V2</accession>
<dbReference type="InterPro" id="IPR050309">
    <property type="entry name" value="Type-B_Carboxylest/Lipase"/>
</dbReference>
<organism evidence="6 9">
    <name type="scientific">Saccharopolyspora kobensis</name>
    <dbReference type="NCBI Taxonomy" id="146035"/>
    <lineage>
        <taxon>Bacteria</taxon>
        <taxon>Bacillati</taxon>
        <taxon>Actinomycetota</taxon>
        <taxon>Actinomycetes</taxon>
        <taxon>Pseudonocardiales</taxon>
        <taxon>Pseudonocardiaceae</taxon>
        <taxon>Saccharopolyspora</taxon>
    </lineage>
</organism>
<keyword evidence="2 3" id="KW-0378">Hydrolase</keyword>
<dbReference type="InterPro" id="IPR019826">
    <property type="entry name" value="Carboxylesterase_B_AS"/>
</dbReference>
<accession>A0A1H6E6D8</accession>
<feature type="signal peptide" evidence="3">
    <location>
        <begin position="1"/>
        <end position="24"/>
    </location>
</feature>
<dbReference type="InterPro" id="IPR002018">
    <property type="entry name" value="CarbesteraseB"/>
</dbReference>
<feature type="region of interest" description="Disordered" evidence="4">
    <location>
        <begin position="54"/>
        <end position="90"/>
    </location>
</feature>
<dbReference type="PROSITE" id="PS00122">
    <property type="entry name" value="CARBOXYLESTERASE_B_1"/>
    <property type="match status" value="1"/>
</dbReference>
<evidence type="ECO:0000313" key="8">
    <source>
        <dbReference type="Proteomes" id="UP000199690"/>
    </source>
</evidence>
<reference evidence="6" key="1">
    <citation type="submission" date="2016-10" db="EMBL/GenBank/DDBJ databases">
        <authorList>
            <person name="de Groot N.N."/>
        </authorList>
    </citation>
    <scope>NUCLEOTIDE SEQUENCE [LARGE SCALE GENOMIC DNA]</scope>
    <source>
        <strain evidence="6">ATCC 20501</strain>
    </source>
</reference>
<keyword evidence="3" id="KW-0732">Signal</keyword>
<sequence>MTGRTRHSKTFAVLLAAGLTAGLAACGPQQPDDPVVLTDSGPVRGAVTEQTRSFSGIPYAAPPTGSRRWAPPQPAQPWNTPRDATRKGNSCPQVGVEIGEPSTTEDCLYLNVTAPRQAADRPLPVMVYLHGGSFVDGVGHRYDPTPLVTRGDVIVVTVNYRLGVFGFLSHPALGATGDYGLQDQQAALRWVQRNARAFGGDPGNVTLFGESGGGFSVCDNLVSPGSAGLFHRAIIQSAPCAVQWSPETTSAPRPRAIATQQGVGLAARAGCADEATAADCLRRKPVPELLEVAEGDNFSPALGGTALPLDPATALESGRFERVPVLHGINRDEERFMTMGAELMNGRPLSFEQYRAEVAQLFPAHADAVIGEYGCYDDSCASLARSAAITDHRWAKASLDTATALARWTPTYSYEFAPQEAPWHAGVPRPPYPMGAYHTAELPYLFNADWAEPLDQAQRELAVQMIGYWTRFAATGDPNGDGAARWDRHAVLALESGRPGGIAARDFAAEHRYEFWTAIG</sequence>
<dbReference type="Pfam" id="PF00135">
    <property type="entry name" value="COesterase"/>
    <property type="match status" value="1"/>
</dbReference>
<evidence type="ECO:0000256" key="2">
    <source>
        <dbReference type="ARBA" id="ARBA00022801"/>
    </source>
</evidence>
<gene>
    <name evidence="6" type="ORF">SAMN02982929_05663</name>
    <name evidence="7" type="ORF">SAMN05216506_104193</name>
</gene>
<dbReference type="Gene3D" id="3.40.50.1820">
    <property type="entry name" value="alpha/beta hydrolase"/>
    <property type="match status" value="1"/>
</dbReference>
<dbReference type="PANTHER" id="PTHR11559">
    <property type="entry name" value="CARBOXYLESTERASE"/>
    <property type="match status" value="1"/>
</dbReference>
<proteinExistence type="inferred from homology"/>
<dbReference type="AlphaFoldDB" id="A0A1H6E6D8"/>
<dbReference type="Proteomes" id="UP000199690">
    <property type="component" value="Unassembled WGS sequence"/>
</dbReference>